<name>B3PZ85_RHIE6</name>
<evidence type="ECO:0000313" key="2">
    <source>
        <dbReference type="Proteomes" id="UP000008817"/>
    </source>
</evidence>
<proteinExistence type="predicted"/>
<evidence type="ECO:0000313" key="1">
    <source>
        <dbReference type="EMBL" id="ACE89379.1"/>
    </source>
</evidence>
<dbReference type="KEGG" id="rec:RHECIAT_CH0000385"/>
<dbReference type="Proteomes" id="UP000008817">
    <property type="component" value="Chromosome"/>
</dbReference>
<dbReference type="AlphaFoldDB" id="B3PZ85"/>
<sequence length="95" mass="10227">MTRIGLRHGCSSLGSLFFLYPLWGSEGRVETCGSTPVGGPKGRMRGHTAQHSWPFACAQGIRGFAAHPLICPSDIFSRWGEGGKRSRHLPGSDST</sequence>
<organism evidence="1 2">
    <name type="scientific">Rhizobium etli (strain CIAT 652)</name>
    <dbReference type="NCBI Taxonomy" id="491916"/>
    <lineage>
        <taxon>Bacteria</taxon>
        <taxon>Pseudomonadati</taxon>
        <taxon>Pseudomonadota</taxon>
        <taxon>Alphaproteobacteria</taxon>
        <taxon>Hyphomicrobiales</taxon>
        <taxon>Rhizobiaceae</taxon>
        <taxon>Rhizobium/Agrobacterium group</taxon>
        <taxon>Rhizobium</taxon>
    </lineage>
</organism>
<protein>
    <submittedName>
        <fullName evidence="1">Uncharacterized protein</fullName>
    </submittedName>
</protein>
<accession>B3PZ85</accession>
<reference evidence="1 2" key="1">
    <citation type="submission" date="2008-04" db="EMBL/GenBank/DDBJ databases">
        <title>Genome diversity and DNA divergence of Rhizobium etli.</title>
        <authorList>
            <person name="Gonzalez V."/>
            <person name="Acosta J.L."/>
            <person name="Santamaria R.I."/>
            <person name="Bustos P."/>
            <person name="Hernandez-Gonzalez I.L."/>
            <person name="Fernandez J.L."/>
            <person name="Diaz R."/>
            <person name="Flores M."/>
            <person name="Mora J."/>
            <person name="Palacios R."/>
            <person name="Davila G."/>
        </authorList>
    </citation>
    <scope>NUCLEOTIDE SEQUENCE [LARGE SCALE GENOMIC DNA]</scope>
    <source>
        <strain evidence="1 2">CIAT 652</strain>
    </source>
</reference>
<dbReference type="EMBL" id="CP001074">
    <property type="protein sequence ID" value="ACE89379.1"/>
    <property type="molecule type" value="Genomic_DNA"/>
</dbReference>
<dbReference type="HOGENOM" id="CLU_2370779_0_0_5"/>
<gene>
    <name evidence="1" type="ordered locus">RHECIAT_CH0000385</name>
</gene>